<comment type="caution">
    <text evidence="2">The sequence shown here is derived from an EMBL/GenBank/DDBJ whole genome shotgun (WGS) entry which is preliminary data.</text>
</comment>
<evidence type="ECO:0000256" key="1">
    <source>
        <dbReference type="SAM" id="MobiDB-lite"/>
    </source>
</evidence>
<dbReference type="EMBL" id="JAFFZP010000015">
    <property type="protein sequence ID" value="MBN0987960.1"/>
    <property type="molecule type" value="Genomic_DNA"/>
</dbReference>
<dbReference type="Proteomes" id="UP000760472">
    <property type="component" value="Unassembled WGS sequence"/>
</dbReference>
<dbReference type="RefSeq" id="WP_205213665.1">
    <property type="nucleotide sequence ID" value="NZ_JAFFZP010000015.1"/>
</dbReference>
<evidence type="ECO:0000313" key="2">
    <source>
        <dbReference type="EMBL" id="MBN0987960.1"/>
    </source>
</evidence>
<proteinExistence type="predicted"/>
<organism evidence="2 3">
    <name type="scientific">Amphritea pacifica</name>
    <dbReference type="NCBI Taxonomy" id="2811233"/>
    <lineage>
        <taxon>Bacteria</taxon>
        <taxon>Pseudomonadati</taxon>
        <taxon>Pseudomonadota</taxon>
        <taxon>Gammaproteobacteria</taxon>
        <taxon>Oceanospirillales</taxon>
        <taxon>Oceanospirillaceae</taxon>
        <taxon>Amphritea</taxon>
    </lineage>
</organism>
<name>A0ABS2W8M6_9GAMM</name>
<protein>
    <recommendedName>
        <fullName evidence="4">IrrE N-terminal-like domain-containing protein</fullName>
    </recommendedName>
</protein>
<feature type="region of interest" description="Disordered" evidence="1">
    <location>
        <begin position="297"/>
        <end position="317"/>
    </location>
</feature>
<reference evidence="2 3" key="1">
    <citation type="submission" date="2021-02" db="EMBL/GenBank/DDBJ databases">
        <title>A novel species of genus Amphritea isolated from a fishpond in China.</title>
        <authorList>
            <person name="Lu H."/>
        </authorList>
    </citation>
    <scope>NUCLEOTIDE SEQUENCE [LARGE SCALE GENOMIC DNA]</scope>
    <source>
        <strain evidence="2 3">RP18W</strain>
    </source>
</reference>
<evidence type="ECO:0000313" key="3">
    <source>
        <dbReference type="Proteomes" id="UP000760472"/>
    </source>
</evidence>
<accession>A0ABS2W8M6</accession>
<evidence type="ECO:0008006" key="4">
    <source>
        <dbReference type="Google" id="ProtNLM"/>
    </source>
</evidence>
<sequence length="317" mass="36208">MSSPLCRHAFNSFAALFISFFLLFPLYAAANNVQGINNLFNLEVAPGDWGDANPAQVKQLLDWVAADLISTVGLQQTENLQLTILPRNNVPRVLYERGVDGQYLVHLTARDSKWFQYVYQFSHELCHILSNFDHRELSSDAEDIQAADGNQWFEEALCETASLYTLRHLGAQWQQHPPSRNWTGYGQMLEGYADYLLQQPHRQSVGLSDMAEWFSKNRQALTDSPYLRDKNEIVSTHLLTLFESSPELWHAIVHLNQKKTVANESFEQYLQAWLESCPDREQALVQKTIELLTPTAELADRSRKHPMTTPSSLATLL</sequence>
<keyword evidence="3" id="KW-1185">Reference proteome</keyword>
<gene>
    <name evidence="2" type="ORF">JW498_11345</name>
</gene>
<feature type="compositionally biased region" description="Polar residues" evidence="1">
    <location>
        <begin position="308"/>
        <end position="317"/>
    </location>
</feature>